<dbReference type="InterPro" id="IPR001623">
    <property type="entry name" value="DnaJ_domain"/>
</dbReference>
<sequence length="721" mass="81770">MRRERISRDCSQPRTWTRKQTLKSCEMKGGLDNVVVIDVDSDKLDNVIIIDVPESIQQNLRSSSVSRKGKKIEFRGIISIDDDETDNVDPTVPDYVHKSKDLDDDECRVVREENPAFKFSKCKQAFSGKNSCRNRFGLYPESESGSSDSDYSDCAVMEDSFGKIHAEWEKASLKRKSNVCKGTSGLEDQGSPSFMNVDTQTDVGIEVGKRTEQYSETAFCSNSSSVNYEKQKFSAFVPTEDGYPGTASQNPGKESSFGEFDQKVEQDNFSWLPPDLTQSWESFLKKDDLHFSREIFTDDPSTSSWWKSNEHVNDSGGTVRNEKQSTQEPSLCSTQEHSAKHCDDIKTCCTDKGKNIMGDRSNFQRFNRHFVHGKTSFDDEEDSFTHANNERVVPNDKDEEVYQETPSCSTSPRKSHHLRAEFGKEKPSSGEPVVASNSQPSYETGVECCARPSEYKVGAVFEESFLCKTPSSGISESCNAGQQDTDKPNSEGAFLSKNQCAETQGKQGSSRLAEVQEQVICSTSNDLRHEGKEPFHAQGVSPSVQGDIINEREKLKETDEYKQAMEGEWASRQQQLKIQAEEAQRLRKKKRVESMRLLDMERRQKQRLEEIRETQKKDEENMNLKEKFRVEVMKELHKLETTCIDMASLLRGLGINVGSSFNPLSNEISDGKVVHAAYKRALLRFHPDRASKTDIRQQVEAEEKFKLISRMKEKFLSTSCY</sequence>
<proteinExistence type="predicted"/>
<dbReference type="OrthoDB" id="498970at2759"/>
<evidence type="ECO:0000313" key="3">
    <source>
        <dbReference type="EMBL" id="TXG56673.1"/>
    </source>
</evidence>
<feature type="region of interest" description="Disordered" evidence="2">
    <location>
        <begin position="397"/>
        <end position="438"/>
    </location>
</feature>
<evidence type="ECO:0000256" key="1">
    <source>
        <dbReference type="SAM" id="Coils"/>
    </source>
</evidence>
<name>A0A5C7HI11_9ROSI</name>
<dbReference type="CDD" id="cd06257">
    <property type="entry name" value="DnaJ"/>
    <property type="match status" value="1"/>
</dbReference>
<accession>A0A5C7HI11</accession>
<dbReference type="AlphaFoldDB" id="A0A5C7HI11"/>
<dbReference type="PANTHER" id="PTHR36335:SF1">
    <property type="entry name" value="CHAPERONE DNAJ-DOMAIN SUPERFAMILY PROTEIN"/>
    <property type="match status" value="1"/>
</dbReference>
<feature type="compositionally biased region" description="Basic and acidic residues" evidence="2">
    <location>
        <begin position="418"/>
        <end position="428"/>
    </location>
</feature>
<evidence type="ECO:0000313" key="4">
    <source>
        <dbReference type="Proteomes" id="UP000323000"/>
    </source>
</evidence>
<dbReference type="SUPFAM" id="SSF46565">
    <property type="entry name" value="Chaperone J-domain"/>
    <property type="match status" value="1"/>
</dbReference>
<evidence type="ECO:0008006" key="5">
    <source>
        <dbReference type="Google" id="ProtNLM"/>
    </source>
</evidence>
<dbReference type="InterPro" id="IPR036869">
    <property type="entry name" value="J_dom_sf"/>
</dbReference>
<keyword evidence="1" id="KW-0175">Coiled coil</keyword>
<dbReference type="Proteomes" id="UP000323000">
    <property type="component" value="Chromosome 8"/>
</dbReference>
<dbReference type="PANTHER" id="PTHR36335">
    <property type="entry name" value="CHAPERONE DNAJ-DOMAIN SUPERFAMILY PROTEIN"/>
    <property type="match status" value="1"/>
</dbReference>
<protein>
    <recommendedName>
        <fullName evidence="5">J domain-containing protein</fullName>
    </recommendedName>
</protein>
<organism evidence="3 4">
    <name type="scientific">Acer yangbiense</name>
    <dbReference type="NCBI Taxonomy" id="1000413"/>
    <lineage>
        <taxon>Eukaryota</taxon>
        <taxon>Viridiplantae</taxon>
        <taxon>Streptophyta</taxon>
        <taxon>Embryophyta</taxon>
        <taxon>Tracheophyta</taxon>
        <taxon>Spermatophyta</taxon>
        <taxon>Magnoliopsida</taxon>
        <taxon>eudicotyledons</taxon>
        <taxon>Gunneridae</taxon>
        <taxon>Pentapetalae</taxon>
        <taxon>rosids</taxon>
        <taxon>malvids</taxon>
        <taxon>Sapindales</taxon>
        <taxon>Sapindaceae</taxon>
        <taxon>Hippocastanoideae</taxon>
        <taxon>Acereae</taxon>
        <taxon>Acer</taxon>
    </lineage>
</organism>
<reference evidence="4" key="1">
    <citation type="journal article" date="2019" name="Gigascience">
        <title>De novo genome assembly of the endangered Acer yangbiense, a plant species with extremely small populations endemic to Yunnan Province, China.</title>
        <authorList>
            <person name="Yang J."/>
            <person name="Wariss H.M."/>
            <person name="Tao L."/>
            <person name="Zhang R."/>
            <person name="Yun Q."/>
            <person name="Hollingsworth P."/>
            <person name="Dao Z."/>
            <person name="Luo G."/>
            <person name="Guo H."/>
            <person name="Ma Y."/>
            <person name="Sun W."/>
        </authorList>
    </citation>
    <scope>NUCLEOTIDE SEQUENCE [LARGE SCALE GENOMIC DNA]</scope>
    <source>
        <strain evidence="4">cv. Malutang</strain>
    </source>
</reference>
<comment type="caution">
    <text evidence="3">The sequence shown here is derived from an EMBL/GenBank/DDBJ whole genome shotgun (WGS) entry which is preliminary data.</text>
</comment>
<evidence type="ECO:0000256" key="2">
    <source>
        <dbReference type="SAM" id="MobiDB-lite"/>
    </source>
</evidence>
<dbReference type="EMBL" id="VAHF01000008">
    <property type="protein sequence ID" value="TXG56673.1"/>
    <property type="molecule type" value="Genomic_DNA"/>
</dbReference>
<feature type="coiled-coil region" evidence="1">
    <location>
        <begin position="573"/>
        <end position="625"/>
    </location>
</feature>
<gene>
    <name evidence="3" type="ORF">EZV62_017986</name>
</gene>
<keyword evidence="4" id="KW-1185">Reference proteome</keyword>
<dbReference type="Gene3D" id="1.10.287.110">
    <property type="entry name" value="DnaJ domain"/>
    <property type="match status" value="1"/>
</dbReference>
<feature type="region of interest" description="Disordered" evidence="2">
    <location>
        <begin position="299"/>
        <end position="332"/>
    </location>
</feature>